<proteinExistence type="predicted"/>
<keyword evidence="2" id="KW-1133">Transmembrane helix</keyword>
<accession>A0ABS7BZU7</accession>
<feature type="region of interest" description="Disordered" evidence="1">
    <location>
        <begin position="376"/>
        <end position="402"/>
    </location>
</feature>
<keyword evidence="2" id="KW-0812">Transmembrane</keyword>
<dbReference type="Proteomes" id="UP001519887">
    <property type="component" value="Unassembled WGS sequence"/>
</dbReference>
<feature type="region of interest" description="Disordered" evidence="1">
    <location>
        <begin position="441"/>
        <end position="464"/>
    </location>
</feature>
<feature type="transmembrane region" description="Helical" evidence="2">
    <location>
        <begin position="168"/>
        <end position="186"/>
    </location>
</feature>
<reference evidence="4 5" key="1">
    <citation type="submission" date="2021-07" db="EMBL/GenBank/DDBJ databases">
        <title>Paenibacillus radiodurans sp. nov., isolated from the southeastern edge of Tengger Desert.</title>
        <authorList>
            <person name="Zhang G."/>
        </authorList>
    </citation>
    <scope>NUCLEOTIDE SEQUENCE [LARGE SCALE GENOMIC DNA]</scope>
    <source>
        <strain evidence="4 5">CCM 7311</strain>
    </source>
</reference>
<comment type="caution">
    <text evidence="4">The sequence shown here is derived from an EMBL/GenBank/DDBJ whole genome shotgun (WGS) entry which is preliminary data.</text>
</comment>
<evidence type="ECO:0000259" key="3">
    <source>
        <dbReference type="Pfam" id="PF13349"/>
    </source>
</evidence>
<sequence>MLQTDNKNPYRKLAPLFAFLIPGAGHLALGLHLRGLLLLTGTLTDIVAMIRFADDSGGKFALLLVYLGMALPIFWFFSVFDTLQQSVKLRNPVEGQLQEPQRSGALAWFQGVAIIAVGMLLLGLVRAPSMLIPWVDAVGTFAPGIGLIVLAAVLALRKRQEMFKMGRITSAIVIIVVGGMLLSDQFRGRNDIELLGQWWPAVFFLFGFEVVILSLVPRTGGRRLSFDIGGTFLALIIAVTAYGITHYSSMPFSWLDNFKVNISGMNGYGEEKGFKYEKEILAVPINEETSSISINNHNGKVLLKKGKVSELTIETVVWVDMEDKQQADQVAENSNVEISGDSKLKIDAKGQTFGDNGVLAPRMNLTITIPEDSHIGQLPIQTVEPPSDENSETSALDDSSIIESNKQQSLNNIIGDIPPFSEMDGTQSNAAVLPDSTILENLQSADPPNDEQNQNDNGADSDTKAVQTEISIQVDNGSVDVTGLVLPGGLVVKLTIGEIVIADVTGPINAETRNGGINVTDSYGLLQLQTYNGAVKAERIHGDVESSTLSGNIDLGYITGYIDAGTKNGGITINEAEAAVKADTLNGDILIHSSTVGGNWNIDSSIGIINIFIPADGDYSVNGSVTFGNVSTDLPLDAKEKTITGDIGEATYRINIDANSSIEINHYTP</sequence>
<feature type="transmembrane region" description="Helical" evidence="2">
    <location>
        <begin position="198"/>
        <end position="217"/>
    </location>
</feature>
<keyword evidence="5" id="KW-1185">Reference proteome</keyword>
<feature type="transmembrane region" description="Helical" evidence="2">
    <location>
        <begin position="60"/>
        <end position="83"/>
    </location>
</feature>
<feature type="compositionally biased region" description="Polar residues" evidence="1">
    <location>
        <begin position="392"/>
        <end position="402"/>
    </location>
</feature>
<feature type="compositionally biased region" description="Low complexity" evidence="1">
    <location>
        <begin position="446"/>
        <end position="457"/>
    </location>
</feature>
<feature type="transmembrane region" description="Helical" evidence="2">
    <location>
        <begin position="12"/>
        <end position="29"/>
    </location>
</feature>
<evidence type="ECO:0000313" key="5">
    <source>
        <dbReference type="Proteomes" id="UP001519887"/>
    </source>
</evidence>
<feature type="transmembrane region" description="Helical" evidence="2">
    <location>
        <begin position="104"/>
        <end position="125"/>
    </location>
</feature>
<gene>
    <name evidence="4" type="ORF">K0U00_09080</name>
</gene>
<name>A0ABS7BZU7_9BACL</name>
<dbReference type="InterPro" id="IPR025164">
    <property type="entry name" value="Toastrack_DUF4097"/>
</dbReference>
<protein>
    <submittedName>
        <fullName evidence="4">DUF4097 domain-containing protein</fullName>
    </submittedName>
</protein>
<evidence type="ECO:0000256" key="2">
    <source>
        <dbReference type="SAM" id="Phobius"/>
    </source>
</evidence>
<keyword evidence="2" id="KW-0472">Membrane</keyword>
<dbReference type="EMBL" id="JAHZIK010000165">
    <property type="protein sequence ID" value="MBW7454184.1"/>
    <property type="molecule type" value="Genomic_DNA"/>
</dbReference>
<evidence type="ECO:0000256" key="1">
    <source>
        <dbReference type="SAM" id="MobiDB-lite"/>
    </source>
</evidence>
<evidence type="ECO:0000313" key="4">
    <source>
        <dbReference type="EMBL" id="MBW7454184.1"/>
    </source>
</evidence>
<dbReference type="Pfam" id="PF13349">
    <property type="entry name" value="DUF4097"/>
    <property type="match status" value="1"/>
</dbReference>
<organism evidence="4 5">
    <name type="scientific">Paenibacillus sepulcri</name>
    <dbReference type="NCBI Taxonomy" id="359917"/>
    <lineage>
        <taxon>Bacteria</taxon>
        <taxon>Bacillati</taxon>
        <taxon>Bacillota</taxon>
        <taxon>Bacilli</taxon>
        <taxon>Bacillales</taxon>
        <taxon>Paenibacillaceae</taxon>
        <taxon>Paenibacillus</taxon>
    </lineage>
</organism>
<feature type="domain" description="DUF4097" evidence="3">
    <location>
        <begin position="561"/>
        <end position="660"/>
    </location>
</feature>
<feature type="transmembrane region" description="Helical" evidence="2">
    <location>
        <begin position="131"/>
        <end position="156"/>
    </location>
</feature>
<feature type="transmembrane region" description="Helical" evidence="2">
    <location>
        <begin position="224"/>
        <end position="244"/>
    </location>
</feature>